<gene>
    <name evidence="1" type="ORF">BaRGS_00025352</name>
</gene>
<sequence>MEVVGETEVASAEVEEAAADLAATEEAEVALVVTEVAASEEGVVDPGGVVVIAVVAVTLAGECVPQDRGDRRPKPY</sequence>
<protein>
    <submittedName>
        <fullName evidence="1">Uncharacterized protein</fullName>
    </submittedName>
</protein>
<evidence type="ECO:0000313" key="2">
    <source>
        <dbReference type="Proteomes" id="UP001519460"/>
    </source>
</evidence>
<dbReference type="EMBL" id="JACVVK020000227">
    <property type="protein sequence ID" value="KAK7483412.1"/>
    <property type="molecule type" value="Genomic_DNA"/>
</dbReference>
<keyword evidence="2" id="KW-1185">Reference proteome</keyword>
<proteinExistence type="predicted"/>
<dbReference type="Proteomes" id="UP001519460">
    <property type="component" value="Unassembled WGS sequence"/>
</dbReference>
<evidence type="ECO:0000313" key="1">
    <source>
        <dbReference type="EMBL" id="KAK7483412.1"/>
    </source>
</evidence>
<accession>A0ABD0K8K9</accession>
<comment type="caution">
    <text evidence="1">The sequence shown here is derived from an EMBL/GenBank/DDBJ whole genome shotgun (WGS) entry which is preliminary data.</text>
</comment>
<name>A0ABD0K8K9_9CAEN</name>
<reference evidence="1 2" key="1">
    <citation type="journal article" date="2023" name="Sci. Data">
        <title>Genome assembly of the Korean intertidal mud-creeper Batillaria attramentaria.</title>
        <authorList>
            <person name="Patra A.K."/>
            <person name="Ho P.T."/>
            <person name="Jun S."/>
            <person name="Lee S.J."/>
            <person name="Kim Y."/>
            <person name="Won Y.J."/>
        </authorList>
    </citation>
    <scope>NUCLEOTIDE SEQUENCE [LARGE SCALE GENOMIC DNA]</scope>
    <source>
        <strain evidence="1">Wonlab-2016</strain>
    </source>
</reference>
<dbReference type="AlphaFoldDB" id="A0ABD0K8K9"/>
<organism evidence="1 2">
    <name type="scientific">Batillaria attramentaria</name>
    <dbReference type="NCBI Taxonomy" id="370345"/>
    <lineage>
        <taxon>Eukaryota</taxon>
        <taxon>Metazoa</taxon>
        <taxon>Spiralia</taxon>
        <taxon>Lophotrochozoa</taxon>
        <taxon>Mollusca</taxon>
        <taxon>Gastropoda</taxon>
        <taxon>Caenogastropoda</taxon>
        <taxon>Sorbeoconcha</taxon>
        <taxon>Cerithioidea</taxon>
        <taxon>Batillariidae</taxon>
        <taxon>Batillaria</taxon>
    </lineage>
</organism>